<dbReference type="AlphaFoldDB" id="A0A0D8HK84"/>
<dbReference type="EMBL" id="JXYS01000023">
    <property type="protein sequence ID" value="KJF18172.1"/>
    <property type="molecule type" value="Genomic_DNA"/>
</dbReference>
<keyword evidence="2" id="KW-1185">Reference proteome</keyword>
<reference evidence="1 2" key="1">
    <citation type="submission" date="2015-01" db="EMBL/GenBank/DDBJ databases">
        <title>Draft genome of the acidophilic iron oxidizer Acidithrix ferrooxidans strain Py-F3.</title>
        <authorList>
            <person name="Poehlein A."/>
            <person name="Eisen S."/>
            <person name="Schloemann M."/>
            <person name="Johnson B.D."/>
            <person name="Daniel R."/>
            <person name="Muehling M."/>
        </authorList>
    </citation>
    <scope>NUCLEOTIDE SEQUENCE [LARGE SCALE GENOMIC DNA]</scope>
    <source>
        <strain evidence="1 2">Py-F3</strain>
    </source>
</reference>
<gene>
    <name evidence="1" type="ORF">AXFE_09170</name>
</gene>
<evidence type="ECO:0000313" key="1">
    <source>
        <dbReference type="EMBL" id="KJF18172.1"/>
    </source>
</evidence>
<dbReference type="Proteomes" id="UP000032360">
    <property type="component" value="Unassembled WGS sequence"/>
</dbReference>
<name>A0A0D8HK84_9ACTN</name>
<protein>
    <submittedName>
        <fullName evidence="1">Uncharacterized protein</fullName>
    </submittedName>
</protein>
<comment type="caution">
    <text evidence="1">The sequence shown here is derived from an EMBL/GenBank/DDBJ whole genome shotgun (WGS) entry which is preliminary data.</text>
</comment>
<proteinExistence type="predicted"/>
<dbReference type="STRING" id="1280514.AXFE_09170"/>
<organism evidence="1 2">
    <name type="scientific">Acidithrix ferrooxidans</name>
    <dbReference type="NCBI Taxonomy" id="1280514"/>
    <lineage>
        <taxon>Bacteria</taxon>
        <taxon>Bacillati</taxon>
        <taxon>Actinomycetota</taxon>
        <taxon>Acidimicrobiia</taxon>
        <taxon>Acidimicrobiales</taxon>
        <taxon>Acidimicrobiaceae</taxon>
        <taxon>Acidithrix</taxon>
    </lineage>
</organism>
<evidence type="ECO:0000313" key="2">
    <source>
        <dbReference type="Proteomes" id="UP000032360"/>
    </source>
</evidence>
<dbReference type="OrthoDB" id="1551449at2"/>
<sequence length="421" mass="46978">MMERVERIERAVVDQCELLLASDAFDAWKGAESIRPNDHIVFNNSFLLREGQSTIKNVHYLAIRVDENGGFLLPPIIITMKSRITSQFKRLPAKVIGEYDTADLRTAILEQLPLLGSIMFSLVGRIGDPEAAEVDLVGVSWAQVLRYSPNQISAAELLNDAIILGDITSLDSTWAAVQATAAHHEIDITALSDIFETAFHALQETVARPVDLTDIVDEAPSILSNMLVRIQQQVKAFSEALFIHRDKSDDDEVYNELLRVAYNFADGARAFLSLMVGICDLKPLIFWLTVFEQVELAHCFTKLPFSLVGKGKPSLERYRSVIADARNQAFHDLFAFDHPFKVDLAGDAFRSPKLRLFRGYGKRNDPALTFEDRGLVELLQSLTRTSEHPVPLGFWDGNQDIMNAVVDAVGALRRALVVVAE</sequence>
<accession>A0A0D8HK84</accession>
<dbReference type="RefSeq" id="WP_052604676.1">
    <property type="nucleotide sequence ID" value="NZ_JXYS01000023.1"/>
</dbReference>